<dbReference type="EMBL" id="AGAY01000060">
    <property type="protein sequence ID" value="EGY52073.1"/>
    <property type="molecule type" value="Genomic_DNA"/>
</dbReference>
<dbReference type="GO" id="GO:0006313">
    <property type="term" value="P:DNA transposition"/>
    <property type="evidence" value="ECO:0007669"/>
    <property type="project" value="InterPro"/>
</dbReference>
<dbReference type="GO" id="GO:0004803">
    <property type="term" value="F:transposase activity"/>
    <property type="evidence" value="ECO:0007669"/>
    <property type="project" value="InterPro"/>
</dbReference>
<name>G4CJB3_9NEIS</name>
<dbReference type="InterPro" id="IPR052715">
    <property type="entry name" value="RAYT_transposase"/>
</dbReference>
<evidence type="ECO:0000259" key="1">
    <source>
        <dbReference type="SMART" id="SM01321"/>
    </source>
</evidence>
<organism evidence="2 3">
    <name type="scientific">Neisseria shayeganii 871</name>
    <dbReference type="NCBI Taxonomy" id="1032488"/>
    <lineage>
        <taxon>Bacteria</taxon>
        <taxon>Pseudomonadati</taxon>
        <taxon>Pseudomonadota</taxon>
        <taxon>Betaproteobacteria</taxon>
        <taxon>Neisseriales</taxon>
        <taxon>Neisseriaceae</taxon>
        <taxon>Neisseria</taxon>
    </lineage>
</organism>
<dbReference type="Pfam" id="PF01797">
    <property type="entry name" value="Y1_Tnp"/>
    <property type="match status" value="1"/>
</dbReference>
<proteinExistence type="predicted"/>
<dbReference type="HOGENOM" id="CLU_068226_6_0_4"/>
<dbReference type="PATRIC" id="fig|1032488.3.peg.1612"/>
<dbReference type="GO" id="GO:0043565">
    <property type="term" value="F:sequence-specific DNA binding"/>
    <property type="evidence" value="ECO:0007669"/>
    <property type="project" value="TreeGrafter"/>
</dbReference>
<accession>G4CJB3</accession>
<dbReference type="PANTHER" id="PTHR36966:SF1">
    <property type="entry name" value="REP-ASSOCIATED TYROSINE TRANSPOSASE"/>
    <property type="match status" value="1"/>
</dbReference>
<comment type="caution">
    <text evidence="2">The sequence shown here is derived from an EMBL/GenBank/DDBJ whole genome shotgun (WGS) entry which is preliminary data.</text>
</comment>
<sequence length="175" mass="20977">MQYRRSFTPGGCYFFTLVLQDRRQDWLVRHIDKLRQAVKVVKQKHPFEMIAVCVLPEHLHLLIRLPENDSDYPMRLRMIKAGFSRALPKTEDISAARRRKNERGIWQRRYWEHQIRDERDLNAHIDYIHFNPVKHGYVTRVADWPYSSFHRYVQRGILPADWVGSSVETEGDFGE</sequence>
<gene>
    <name evidence="2" type="ORF">HMPREF9371_1703</name>
</gene>
<dbReference type="SMART" id="SM01321">
    <property type="entry name" value="Y1_Tnp"/>
    <property type="match status" value="1"/>
</dbReference>
<evidence type="ECO:0000313" key="3">
    <source>
        <dbReference type="Proteomes" id="UP000003019"/>
    </source>
</evidence>
<evidence type="ECO:0000313" key="2">
    <source>
        <dbReference type="EMBL" id="EGY52073.1"/>
    </source>
</evidence>
<dbReference type="RefSeq" id="WP_009119392.1">
    <property type="nucleotide sequence ID" value="NZ_JH164926.1"/>
</dbReference>
<dbReference type="PANTHER" id="PTHR36966">
    <property type="entry name" value="REP-ASSOCIATED TYROSINE TRANSPOSASE"/>
    <property type="match status" value="1"/>
</dbReference>
<dbReference type="Proteomes" id="UP000003019">
    <property type="component" value="Unassembled WGS sequence"/>
</dbReference>
<dbReference type="InterPro" id="IPR002686">
    <property type="entry name" value="Transposase_17"/>
</dbReference>
<dbReference type="OrthoDB" id="9794403at2"/>
<dbReference type="Gene3D" id="3.30.70.1290">
    <property type="entry name" value="Transposase IS200-like"/>
    <property type="match status" value="1"/>
</dbReference>
<dbReference type="InterPro" id="IPR036515">
    <property type="entry name" value="Transposase_17_sf"/>
</dbReference>
<protein>
    <submittedName>
        <fullName evidence="2">Transposase</fullName>
    </submittedName>
</protein>
<feature type="domain" description="Transposase IS200-like" evidence="1">
    <location>
        <begin position="8"/>
        <end position="131"/>
    </location>
</feature>
<reference evidence="2 3" key="1">
    <citation type="submission" date="2011-05" db="EMBL/GenBank/DDBJ databases">
        <authorList>
            <person name="Muzny D."/>
            <person name="Qin X."/>
            <person name="Deng J."/>
            <person name="Jiang H."/>
            <person name="Liu Y."/>
            <person name="Qu J."/>
            <person name="Song X.-Z."/>
            <person name="Zhang L."/>
            <person name="Thornton R."/>
            <person name="Coyle M."/>
            <person name="Francisco L."/>
            <person name="Jackson L."/>
            <person name="Javaid M."/>
            <person name="Korchina V."/>
            <person name="Kovar C."/>
            <person name="Mata R."/>
            <person name="Mathew T."/>
            <person name="Ngo R."/>
            <person name="Nguyen L."/>
            <person name="Nguyen N."/>
            <person name="Okwuonu G."/>
            <person name="Ongeri F."/>
            <person name="Pham C."/>
            <person name="Simmons D."/>
            <person name="Wilczek-Boney K."/>
            <person name="Hale W."/>
            <person name="Jakkamsetti A."/>
            <person name="Pham P."/>
            <person name="Ruth R."/>
            <person name="San Lucas F."/>
            <person name="Warren J."/>
            <person name="Zhang J."/>
            <person name="Zhao Z."/>
            <person name="Zhou C."/>
            <person name="Zhu D."/>
            <person name="Lee S."/>
            <person name="Bess C."/>
            <person name="Blankenburg K."/>
            <person name="Forbes L."/>
            <person name="Fu Q."/>
            <person name="Gubbala S."/>
            <person name="Hirani K."/>
            <person name="Jayaseelan J.C."/>
            <person name="Lara F."/>
            <person name="Munidasa M."/>
            <person name="Palculict T."/>
            <person name="Patil S."/>
            <person name="Pu L.-L."/>
            <person name="Saada N."/>
            <person name="Tang L."/>
            <person name="Weissenberger G."/>
            <person name="Zhu Y."/>
            <person name="Hemphill L."/>
            <person name="Shang Y."/>
            <person name="Youmans B."/>
            <person name="Ayvaz T."/>
            <person name="Ross M."/>
            <person name="Santibanez J."/>
            <person name="Aqrawi P."/>
            <person name="Gross S."/>
            <person name="Joshi V."/>
            <person name="Fowler G."/>
            <person name="Nazareth L."/>
            <person name="Reid J."/>
            <person name="Worley K."/>
            <person name="Petrosino J."/>
            <person name="Highlander S."/>
            <person name="Gibbs R."/>
        </authorList>
    </citation>
    <scope>NUCLEOTIDE SEQUENCE [LARGE SCALE GENOMIC DNA]</scope>
    <source>
        <strain evidence="2 3">871</strain>
    </source>
</reference>
<keyword evidence="3" id="KW-1185">Reference proteome</keyword>
<dbReference type="AlphaFoldDB" id="G4CJB3"/>
<dbReference type="NCBIfam" id="NF047646">
    <property type="entry name" value="REP_Tyr_transpos"/>
    <property type="match status" value="1"/>
</dbReference>
<dbReference type="SUPFAM" id="SSF143422">
    <property type="entry name" value="Transposase IS200-like"/>
    <property type="match status" value="1"/>
</dbReference>